<dbReference type="SMART" id="SM01019">
    <property type="entry name" value="B3"/>
    <property type="match status" value="2"/>
</dbReference>
<dbReference type="PANTHER" id="PTHR31674">
    <property type="entry name" value="B3 DOMAIN-CONTAINING PROTEIN REM-LIKE 3-RELATED"/>
    <property type="match status" value="1"/>
</dbReference>
<dbReference type="PANTHER" id="PTHR31674:SF61">
    <property type="entry name" value="B3 DOMAIN-CONTAINING PROTEIN OS01G0905400"/>
    <property type="match status" value="1"/>
</dbReference>
<accession>A0AAV8CQ49</accession>
<dbReference type="InterPro" id="IPR015300">
    <property type="entry name" value="DNA-bd_pseudobarrel_sf"/>
</dbReference>
<dbReference type="Gene3D" id="2.40.330.10">
    <property type="entry name" value="DNA-binding pseudobarrel domain"/>
    <property type="match status" value="2"/>
</dbReference>
<comment type="caution">
    <text evidence="7">The sequence shown here is derived from an EMBL/GenBank/DDBJ whole genome shotgun (WGS) entry which is preliminary data.</text>
</comment>
<dbReference type="EMBL" id="JAMFTS010000004">
    <property type="protein sequence ID" value="KAJ4758008.1"/>
    <property type="molecule type" value="Genomic_DNA"/>
</dbReference>
<evidence type="ECO:0000313" key="7">
    <source>
        <dbReference type="EMBL" id="KAJ4758008.1"/>
    </source>
</evidence>
<evidence type="ECO:0000256" key="2">
    <source>
        <dbReference type="ARBA" id="ARBA00023015"/>
    </source>
</evidence>
<feature type="domain" description="TF-B3" evidence="6">
    <location>
        <begin position="363"/>
        <end position="458"/>
    </location>
</feature>
<dbReference type="GO" id="GO:0003677">
    <property type="term" value="F:DNA binding"/>
    <property type="evidence" value="ECO:0007669"/>
    <property type="project" value="UniProtKB-KW"/>
</dbReference>
<dbReference type="SUPFAM" id="SSF101936">
    <property type="entry name" value="DNA-binding pseudobarrel domain"/>
    <property type="match status" value="2"/>
</dbReference>
<reference evidence="7" key="1">
    <citation type="submission" date="2022-08" db="EMBL/GenBank/DDBJ databases">
        <authorList>
            <person name="Marques A."/>
        </authorList>
    </citation>
    <scope>NUCLEOTIDE SEQUENCE</scope>
    <source>
        <strain evidence="7">RhyPub2mFocal</strain>
        <tissue evidence="7">Leaves</tissue>
    </source>
</reference>
<gene>
    <name evidence="7" type="ORF">LUZ62_068383</name>
</gene>
<proteinExistence type="predicted"/>
<name>A0AAV8CQ49_9POAL</name>
<organism evidence="7 8">
    <name type="scientific">Rhynchospora pubera</name>
    <dbReference type="NCBI Taxonomy" id="906938"/>
    <lineage>
        <taxon>Eukaryota</taxon>
        <taxon>Viridiplantae</taxon>
        <taxon>Streptophyta</taxon>
        <taxon>Embryophyta</taxon>
        <taxon>Tracheophyta</taxon>
        <taxon>Spermatophyta</taxon>
        <taxon>Magnoliopsida</taxon>
        <taxon>Liliopsida</taxon>
        <taxon>Poales</taxon>
        <taxon>Cyperaceae</taxon>
        <taxon>Cyperoideae</taxon>
        <taxon>Rhynchosporeae</taxon>
        <taxon>Rhynchospora</taxon>
    </lineage>
</organism>
<keyword evidence="4" id="KW-0804">Transcription</keyword>
<evidence type="ECO:0000256" key="3">
    <source>
        <dbReference type="ARBA" id="ARBA00023125"/>
    </source>
</evidence>
<dbReference type="InterPro" id="IPR039218">
    <property type="entry name" value="REM_fam"/>
</dbReference>
<keyword evidence="8" id="KW-1185">Reference proteome</keyword>
<keyword evidence="5" id="KW-0539">Nucleus</keyword>
<feature type="domain" description="TF-B3" evidence="6">
    <location>
        <begin position="41"/>
        <end position="134"/>
    </location>
</feature>
<dbReference type="AlphaFoldDB" id="A0AAV8CQ49"/>
<dbReference type="GO" id="GO:0005634">
    <property type="term" value="C:nucleus"/>
    <property type="evidence" value="ECO:0007669"/>
    <property type="project" value="UniProtKB-SubCell"/>
</dbReference>
<evidence type="ECO:0000256" key="5">
    <source>
        <dbReference type="ARBA" id="ARBA00023242"/>
    </source>
</evidence>
<dbReference type="Pfam" id="PF02362">
    <property type="entry name" value="B3"/>
    <property type="match status" value="2"/>
</dbReference>
<evidence type="ECO:0000256" key="4">
    <source>
        <dbReference type="ARBA" id="ARBA00023163"/>
    </source>
</evidence>
<comment type="subcellular location">
    <subcellularLocation>
        <location evidence="1">Nucleus</location>
    </subcellularLocation>
</comment>
<evidence type="ECO:0000259" key="6">
    <source>
        <dbReference type="PROSITE" id="PS50863"/>
    </source>
</evidence>
<protein>
    <submittedName>
        <fullName evidence="7">B3 domain-containing protein</fullName>
    </submittedName>
</protein>
<evidence type="ECO:0000313" key="8">
    <source>
        <dbReference type="Proteomes" id="UP001140206"/>
    </source>
</evidence>
<sequence>MGMEGDGTRKKASGTRKKKACIDCTMKCLRIHNKSQSISDKSSFFKVMLGDFTQFMHLPPAFAQTMTGLAGTNIFLEDSFGARWRVLVCMKMSSLAFGRGWCEFMRDHSIEAGEFLVFRKVCKSIFSVQIFSTSGCERLNFCETKKRSQHQRQRTVNFVPNTRPRESTKNGHIPTIQEATRREESRARRTNAVMRRRIMEDIADENLLVKEELPIIAPIATVPSDHPLSLCSSQNAERLAMNAATCPLVECLDRPEDFAIISTRRNADINGTVCNGIKRGKCKTGSITTNKKHKCSAKIIGEDQNIIQENNSGHNAASETQTDMQLSVPIEDKVTISAREHGNGLSVVKTEIVDFTEAPELKNETFTISASVTSQSWLELPERLPLTIGKNKMGRKVVILRDPSMRFWPVLYYESSKFVGFIDGWEEFKRANDICAGKACEFEFDSVSEDVLQVRISN</sequence>
<dbReference type="CDD" id="cd10017">
    <property type="entry name" value="B3_DNA"/>
    <property type="match status" value="2"/>
</dbReference>
<dbReference type="Proteomes" id="UP001140206">
    <property type="component" value="Chromosome 4"/>
</dbReference>
<dbReference type="InterPro" id="IPR003340">
    <property type="entry name" value="B3_DNA-bd"/>
</dbReference>
<evidence type="ECO:0000256" key="1">
    <source>
        <dbReference type="ARBA" id="ARBA00004123"/>
    </source>
</evidence>
<dbReference type="PROSITE" id="PS50863">
    <property type="entry name" value="B3"/>
    <property type="match status" value="2"/>
</dbReference>
<keyword evidence="3" id="KW-0238">DNA-binding</keyword>
<keyword evidence="2" id="KW-0805">Transcription regulation</keyword>